<evidence type="ECO:0000313" key="7">
    <source>
        <dbReference type="EMBL" id="KAG2179550.1"/>
    </source>
</evidence>
<evidence type="ECO:0000256" key="3">
    <source>
        <dbReference type="ARBA" id="ARBA00022692"/>
    </source>
</evidence>
<name>A0A8H7PTQ4_9FUNG</name>
<protein>
    <submittedName>
        <fullName evidence="7">Uncharacterized protein</fullName>
    </submittedName>
</protein>
<dbReference type="GO" id="GO:0015123">
    <property type="term" value="F:acetate transmembrane transporter activity"/>
    <property type="evidence" value="ECO:0007669"/>
    <property type="project" value="TreeGrafter"/>
</dbReference>
<feature type="transmembrane region" description="Helical" evidence="6">
    <location>
        <begin position="142"/>
        <end position="160"/>
    </location>
</feature>
<dbReference type="Proteomes" id="UP000612746">
    <property type="component" value="Unassembled WGS sequence"/>
</dbReference>
<proteinExistence type="inferred from homology"/>
<evidence type="ECO:0000256" key="5">
    <source>
        <dbReference type="ARBA" id="ARBA00023136"/>
    </source>
</evidence>
<gene>
    <name evidence="7" type="ORF">INT44_006397</name>
</gene>
<comment type="similarity">
    <text evidence="2">Belongs to the acetate uptake transporter (AceTr) (TC 2.A.96) family.</text>
</comment>
<reference evidence="7" key="1">
    <citation type="submission" date="2020-12" db="EMBL/GenBank/DDBJ databases">
        <title>Metabolic potential, ecology and presence of endohyphal bacteria is reflected in genomic diversity of Mucoromycotina.</title>
        <authorList>
            <person name="Muszewska A."/>
            <person name="Okrasinska A."/>
            <person name="Steczkiewicz K."/>
            <person name="Drgas O."/>
            <person name="Orlowska M."/>
            <person name="Perlinska-Lenart U."/>
            <person name="Aleksandrzak-Piekarczyk T."/>
            <person name="Szatraj K."/>
            <person name="Zielenkiewicz U."/>
            <person name="Pilsyk S."/>
            <person name="Malc E."/>
            <person name="Mieczkowski P."/>
            <person name="Kruszewska J.S."/>
            <person name="Biernat P."/>
            <person name="Pawlowska J."/>
        </authorList>
    </citation>
    <scope>NUCLEOTIDE SEQUENCE</scope>
    <source>
        <strain evidence="7">WA0000051536</strain>
    </source>
</reference>
<dbReference type="InterPro" id="IPR051633">
    <property type="entry name" value="AceTr"/>
</dbReference>
<keyword evidence="5 6" id="KW-0472">Membrane</keyword>
<keyword evidence="8" id="KW-1185">Reference proteome</keyword>
<keyword evidence="3 6" id="KW-0812">Transmembrane</keyword>
<feature type="transmembrane region" description="Helical" evidence="6">
    <location>
        <begin position="73"/>
        <end position="93"/>
    </location>
</feature>
<dbReference type="EMBL" id="JAEPRA010000010">
    <property type="protein sequence ID" value="KAG2179550.1"/>
    <property type="molecule type" value="Genomic_DNA"/>
</dbReference>
<feature type="transmembrane region" description="Helical" evidence="6">
    <location>
        <begin position="43"/>
        <end position="61"/>
    </location>
</feature>
<accession>A0A8H7PTQ4</accession>
<evidence type="ECO:0000256" key="1">
    <source>
        <dbReference type="ARBA" id="ARBA00004141"/>
    </source>
</evidence>
<dbReference type="GO" id="GO:0005886">
    <property type="term" value="C:plasma membrane"/>
    <property type="evidence" value="ECO:0007669"/>
    <property type="project" value="TreeGrafter"/>
</dbReference>
<feature type="transmembrane region" description="Helical" evidence="6">
    <location>
        <begin position="167"/>
        <end position="187"/>
    </location>
</feature>
<feature type="transmembrane region" description="Helical" evidence="6">
    <location>
        <begin position="193"/>
        <end position="214"/>
    </location>
</feature>
<dbReference type="PANTHER" id="PTHR31123">
    <property type="entry name" value="ACCUMULATION OF DYADS PROTEIN 2-RELATED"/>
    <property type="match status" value="1"/>
</dbReference>
<evidence type="ECO:0000313" key="8">
    <source>
        <dbReference type="Proteomes" id="UP000612746"/>
    </source>
</evidence>
<keyword evidence="4 6" id="KW-1133">Transmembrane helix</keyword>
<sequence>MESSHHEILDMPSRHYKRPSLSHEDTMVNDVEKTMTLVNTMNPGALCLAGLAIVTMTIGLANTGTVVDFPPIAIGSCLTVAFISNGLAGILELRAGNTFSAVSDICYSCYFLSYGIFLLPGVGGYSAELEKSAKEVGMAEGVFYLPWLMFAILMFLGTLRQSLITRLIHGLIVIIFSLETIGAFTQLAVLTKVSGWICIMLSLTCYYTTASFIYNPSITPISLPIGV</sequence>
<comment type="subcellular location">
    <subcellularLocation>
        <location evidence="1">Membrane</location>
        <topology evidence="1">Multi-pass membrane protein</topology>
    </subcellularLocation>
</comment>
<feature type="transmembrane region" description="Helical" evidence="6">
    <location>
        <begin position="105"/>
        <end position="122"/>
    </location>
</feature>
<dbReference type="AlphaFoldDB" id="A0A8H7PTQ4"/>
<dbReference type="InterPro" id="IPR000791">
    <property type="entry name" value="Gpr1/Fun34/SatP-like"/>
</dbReference>
<dbReference type="PANTHER" id="PTHR31123:SF1">
    <property type="entry name" value="ACCUMULATION OF DYADS PROTEIN 2-RELATED"/>
    <property type="match status" value="1"/>
</dbReference>
<evidence type="ECO:0000256" key="2">
    <source>
        <dbReference type="ARBA" id="ARBA00005587"/>
    </source>
</evidence>
<evidence type="ECO:0000256" key="4">
    <source>
        <dbReference type="ARBA" id="ARBA00022989"/>
    </source>
</evidence>
<organism evidence="7 8">
    <name type="scientific">Umbelopsis vinacea</name>
    <dbReference type="NCBI Taxonomy" id="44442"/>
    <lineage>
        <taxon>Eukaryota</taxon>
        <taxon>Fungi</taxon>
        <taxon>Fungi incertae sedis</taxon>
        <taxon>Mucoromycota</taxon>
        <taxon>Mucoromycotina</taxon>
        <taxon>Umbelopsidomycetes</taxon>
        <taxon>Umbelopsidales</taxon>
        <taxon>Umbelopsidaceae</taxon>
        <taxon>Umbelopsis</taxon>
    </lineage>
</organism>
<evidence type="ECO:0000256" key="6">
    <source>
        <dbReference type="SAM" id="Phobius"/>
    </source>
</evidence>
<dbReference type="OrthoDB" id="3648309at2759"/>
<dbReference type="NCBIfam" id="NF038013">
    <property type="entry name" value="AceTr_1"/>
    <property type="match status" value="1"/>
</dbReference>
<dbReference type="Pfam" id="PF01184">
    <property type="entry name" value="Gpr1_Fun34_YaaH"/>
    <property type="match status" value="1"/>
</dbReference>
<comment type="caution">
    <text evidence="7">The sequence shown here is derived from an EMBL/GenBank/DDBJ whole genome shotgun (WGS) entry which is preliminary data.</text>
</comment>